<organism evidence="1 2">
    <name type="scientific">Caerostris extrusa</name>
    <name type="common">Bark spider</name>
    <name type="synonym">Caerostris bankana</name>
    <dbReference type="NCBI Taxonomy" id="172846"/>
    <lineage>
        <taxon>Eukaryota</taxon>
        <taxon>Metazoa</taxon>
        <taxon>Ecdysozoa</taxon>
        <taxon>Arthropoda</taxon>
        <taxon>Chelicerata</taxon>
        <taxon>Arachnida</taxon>
        <taxon>Araneae</taxon>
        <taxon>Araneomorphae</taxon>
        <taxon>Entelegynae</taxon>
        <taxon>Araneoidea</taxon>
        <taxon>Araneidae</taxon>
        <taxon>Caerostris</taxon>
    </lineage>
</organism>
<keyword evidence="2" id="KW-1185">Reference proteome</keyword>
<protein>
    <submittedName>
        <fullName evidence="1">Uncharacterized protein</fullName>
    </submittedName>
</protein>
<proteinExistence type="predicted"/>
<gene>
    <name evidence="1" type="ORF">CEXT_155681</name>
</gene>
<dbReference type="EMBL" id="BPLR01002505">
    <property type="protein sequence ID" value="GIX74436.1"/>
    <property type="molecule type" value="Genomic_DNA"/>
</dbReference>
<sequence>MTQIRSMMYDVSTLAPFRIAGLNHCLSKQDKQMGSRRLDLEVNWYTEEQWGSTDTNFEDLGVKLWYFMNNAEFSGIIVANVQIIA</sequence>
<evidence type="ECO:0000313" key="2">
    <source>
        <dbReference type="Proteomes" id="UP001054945"/>
    </source>
</evidence>
<reference evidence="1 2" key="1">
    <citation type="submission" date="2021-06" db="EMBL/GenBank/DDBJ databases">
        <title>Caerostris extrusa draft genome.</title>
        <authorList>
            <person name="Kono N."/>
            <person name="Arakawa K."/>
        </authorList>
    </citation>
    <scope>NUCLEOTIDE SEQUENCE [LARGE SCALE GENOMIC DNA]</scope>
</reference>
<dbReference type="Proteomes" id="UP001054945">
    <property type="component" value="Unassembled WGS sequence"/>
</dbReference>
<comment type="caution">
    <text evidence="1">The sequence shown here is derived from an EMBL/GenBank/DDBJ whole genome shotgun (WGS) entry which is preliminary data.</text>
</comment>
<name>A0AAV4MQZ3_CAEEX</name>
<evidence type="ECO:0000313" key="1">
    <source>
        <dbReference type="EMBL" id="GIX74436.1"/>
    </source>
</evidence>
<accession>A0AAV4MQZ3</accession>
<dbReference type="AlphaFoldDB" id="A0AAV4MQZ3"/>